<dbReference type="EMBL" id="MU277187">
    <property type="protein sequence ID" value="KAI0068772.1"/>
    <property type="molecule type" value="Genomic_DNA"/>
</dbReference>
<reference evidence="1" key="1">
    <citation type="submission" date="2021-03" db="EMBL/GenBank/DDBJ databases">
        <authorList>
            <consortium name="DOE Joint Genome Institute"/>
            <person name="Ahrendt S."/>
            <person name="Looney B.P."/>
            <person name="Miyauchi S."/>
            <person name="Morin E."/>
            <person name="Drula E."/>
            <person name="Courty P.E."/>
            <person name="Chicoki N."/>
            <person name="Fauchery L."/>
            <person name="Kohler A."/>
            <person name="Kuo A."/>
            <person name="Labutti K."/>
            <person name="Pangilinan J."/>
            <person name="Lipzen A."/>
            <person name="Riley R."/>
            <person name="Andreopoulos W."/>
            <person name="He G."/>
            <person name="Johnson J."/>
            <person name="Barry K.W."/>
            <person name="Grigoriev I.V."/>
            <person name="Nagy L."/>
            <person name="Hibbett D."/>
            <person name="Henrissat B."/>
            <person name="Matheny P.B."/>
            <person name="Labbe J."/>
            <person name="Martin F."/>
        </authorList>
    </citation>
    <scope>NUCLEOTIDE SEQUENCE</scope>
    <source>
        <strain evidence="1">HHB10654</strain>
    </source>
</reference>
<keyword evidence="2" id="KW-1185">Reference proteome</keyword>
<gene>
    <name evidence="1" type="ORF">BV25DRAFT_1817681</name>
</gene>
<proteinExistence type="predicted"/>
<dbReference type="Proteomes" id="UP000814140">
    <property type="component" value="Unassembled WGS sequence"/>
</dbReference>
<organism evidence="1 2">
    <name type="scientific">Artomyces pyxidatus</name>
    <dbReference type="NCBI Taxonomy" id="48021"/>
    <lineage>
        <taxon>Eukaryota</taxon>
        <taxon>Fungi</taxon>
        <taxon>Dikarya</taxon>
        <taxon>Basidiomycota</taxon>
        <taxon>Agaricomycotina</taxon>
        <taxon>Agaricomycetes</taxon>
        <taxon>Russulales</taxon>
        <taxon>Auriscalpiaceae</taxon>
        <taxon>Artomyces</taxon>
    </lineage>
</organism>
<evidence type="ECO:0000313" key="2">
    <source>
        <dbReference type="Proteomes" id="UP000814140"/>
    </source>
</evidence>
<comment type="caution">
    <text evidence="1">The sequence shown here is derived from an EMBL/GenBank/DDBJ whole genome shotgun (WGS) entry which is preliminary data.</text>
</comment>
<reference evidence="1" key="2">
    <citation type="journal article" date="2022" name="New Phytol.">
        <title>Evolutionary transition to the ectomycorrhizal habit in the genomes of a hyperdiverse lineage of mushroom-forming fungi.</title>
        <authorList>
            <person name="Looney B."/>
            <person name="Miyauchi S."/>
            <person name="Morin E."/>
            <person name="Drula E."/>
            <person name="Courty P.E."/>
            <person name="Kohler A."/>
            <person name="Kuo A."/>
            <person name="LaButti K."/>
            <person name="Pangilinan J."/>
            <person name="Lipzen A."/>
            <person name="Riley R."/>
            <person name="Andreopoulos W."/>
            <person name="He G."/>
            <person name="Johnson J."/>
            <person name="Nolan M."/>
            <person name="Tritt A."/>
            <person name="Barry K.W."/>
            <person name="Grigoriev I.V."/>
            <person name="Nagy L.G."/>
            <person name="Hibbett D."/>
            <person name="Henrissat B."/>
            <person name="Matheny P.B."/>
            <person name="Labbe J."/>
            <person name="Martin F.M."/>
        </authorList>
    </citation>
    <scope>NUCLEOTIDE SEQUENCE</scope>
    <source>
        <strain evidence="1">HHB10654</strain>
    </source>
</reference>
<sequence length="166" mass="17577">MALHTKLLLVAGLVPLVAAADSLRLLHRIYSPSAPSSDFFERATLDPRGGALQSAPSFASDLLAFAQTTGDVSDALYQVALAPSSNAEAPWLISSVRAVSHTHCTRCPLGSSQLTRPVLRHSVISRIVPMSTSPSISHTRTQNLMPSTTSSAPCPMTPPALQRLPL</sequence>
<name>A0ACB8TK14_9AGAM</name>
<accession>A0ACB8TK14</accession>
<protein>
    <submittedName>
        <fullName evidence="1">Uncharacterized protein</fullName>
    </submittedName>
</protein>
<evidence type="ECO:0000313" key="1">
    <source>
        <dbReference type="EMBL" id="KAI0068772.1"/>
    </source>
</evidence>